<dbReference type="InterPro" id="IPR051396">
    <property type="entry name" value="Bact_Antivir_Def_Nuclease"/>
</dbReference>
<dbReference type="InterPro" id="IPR034139">
    <property type="entry name" value="TOPRIM_OLD"/>
</dbReference>
<dbReference type="InterPro" id="IPR027417">
    <property type="entry name" value="P-loop_NTPase"/>
</dbReference>
<feature type="domain" description="OLD protein-like TOPRIM" evidence="2">
    <location>
        <begin position="435"/>
        <end position="501"/>
    </location>
</feature>
<proteinExistence type="predicted"/>
<accession>A0A518K783</accession>
<evidence type="ECO:0000259" key="1">
    <source>
        <dbReference type="Pfam" id="PF13175"/>
    </source>
</evidence>
<dbReference type="AlphaFoldDB" id="A0A518K783"/>
<dbReference type="Proteomes" id="UP000316426">
    <property type="component" value="Chromosome"/>
</dbReference>
<dbReference type="RefSeq" id="WP_145110986.1">
    <property type="nucleotide sequence ID" value="NZ_CP036349.1"/>
</dbReference>
<protein>
    <submittedName>
        <fullName evidence="3">DNA replication and repair protein RecF</fullName>
    </submittedName>
</protein>
<dbReference type="Pfam" id="PF20469">
    <property type="entry name" value="OLD-like_TOPRIM"/>
    <property type="match status" value="1"/>
</dbReference>
<sequence>MHISQLTIRGFRNFSEDGFEIALKPFTLILGENNIGKTNIVAAASLIFGQEISTSQSRRLGIDDLNYPAVQRFKQQVAAGDLPPDKVRFPEVFVEAKLTGMNEDQHAVVGDWYVDEKLEVASVTYRYALRGNFNATKWVEEQRDALDEHLKGGAAKETLKDYVGLPIGDYRHMLYGGGVQANECEANLLRMLRGECLDALRDANRELVAGGEQRLLYRVLSSLGEAEYADVKESLAQLSAAVDTNVALSGLRKRVADLLGRVSLLTEGSNNDIAFRFSAPDSSELLKKVGMLYGADPVSVDRNGLGRNNLLYLALVVSQIARTDDPGDGQENYACFRLVSVEEPEAHLHPHLQDHLAGNIESVRKEHDESLQLLLTSHSTHLAARLDLKNTVVVFRDEGGKLASRYVLQDIDPETEADAVRFLSLYLDATKSRLLFARSVILVEGIAEQTLVPLLFERTYGEKLERHGCSVVNVNGVAFKHFLTVFRRGLFRRCVVLTDSDAGARTENRAYKLVEEFGGSDSIDIKVSETSTFEKDLVQANREGPARELLLDALVAARQRKGKGYAEAIGDGPHDPDKFYEALGPEKAAFAFGVATALRERPDIEFATPPYIQQGFERLAGEPSQRPSGAAP</sequence>
<dbReference type="KEGG" id="bmei:Spa11_18390"/>
<dbReference type="Gene3D" id="3.40.50.300">
    <property type="entry name" value="P-loop containing nucleotide triphosphate hydrolases"/>
    <property type="match status" value="1"/>
</dbReference>
<feature type="domain" description="Endonuclease GajA/Old nuclease/RecF-like AAA" evidence="1">
    <location>
        <begin position="1"/>
        <end position="53"/>
    </location>
</feature>
<feature type="domain" description="Endonuclease GajA/Old nuclease/RecF-like AAA" evidence="1">
    <location>
        <begin position="234"/>
        <end position="383"/>
    </location>
</feature>
<dbReference type="PANTHER" id="PTHR43581:SF4">
    <property type="entry name" value="ATP_GTP PHOSPHATASE"/>
    <property type="match status" value="1"/>
</dbReference>
<gene>
    <name evidence="3" type="primary">recF_1</name>
    <name evidence="3" type="ORF">Spa11_18390</name>
</gene>
<organism evidence="3 4">
    <name type="scientific">Botrimarina mediterranea</name>
    <dbReference type="NCBI Taxonomy" id="2528022"/>
    <lineage>
        <taxon>Bacteria</taxon>
        <taxon>Pseudomonadati</taxon>
        <taxon>Planctomycetota</taxon>
        <taxon>Planctomycetia</taxon>
        <taxon>Pirellulales</taxon>
        <taxon>Lacipirellulaceae</taxon>
        <taxon>Botrimarina</taxon>
    </lineage>
</organism>
<keyword evidence="4" id="KW-1185">Reference proteome</keyword>
<evidence type="ECO:0000313" key="4">
    <source>
        <dbReference type="Proteomes" id="UP000316426"/>
    </source>
</evidence>
<dbReference type="SUPFAM" id="SSF52540">
    <property type="entry name" value="P-loop containing nucleoside triphosphate hydrolases"/>
    <property type="match status" value="1"/>
</dbReference>
<dbReference type="InterPro" id="IPR041685">
    <property type="entry name" value="AAA_GajA/Old/RecF-like"/>
</dbReference>
<evidence type="ECO:0000259" key="2">
    <source>
        <dbReference type="Pfam" id="PF20469"/>
    </source>
</evidence>
<name>A0A518K783_9BACT</name>
<dbReference type="CDD" id="cd01026">
    <property type="entry name" value="TOPRIM_OLD"/>
    <property type="match status" value="1"/>
</dbReference>
<evidence type="ECO:0000313" key="3">
    <source>
        <dbReference type="EMBL" id="QDV73640.1"/>
    </source>
</evidence>
<reference evidence="3 4" key="1">
    <citation type="submission" date="2019-02" db="EMBL/GenBank/DDBJ databases">
        <title>Deep-cultivation of Planctomycetes and their phenomic and genomic characterization uncovers novel biology.</title>
        <authorList>
            <person name="Wiegand S."/>
            <person name="Jogler M."/>
            <person name="Boedeker C."/>
            <person name="Pinto D."/>
            <person name="Vollmers J."/>
            <person name="Rivas-Marin E."/>
            <person name="Kohn T."/>
            <person name="Peeters S.H."/>
            <person name="Heuer A."/>
            <person name="Rast P."/>
            <person name="Oberbeckmann S."/>
            <person name="Bunk B."/>
            <person name="Jeske O."/>
            <person name="Meyerdierks A."/>
            <person name="Storesund J.E."/>
            <person name="Kallscheuer N."/>
            <person name="Luecker S."/>
            <person name="Lage O.M."/>
            <person name="Pohl T."/>
            <person name="Merkel B.J."/>
            <person name="Hornburger P."/>
            <person name="Mueller R.-W."/>
            <person name="Bruemmer F."/>
            <person name="Labrenz M."/>
            <person name="Spormann A.M."/>
            <person name="Op den Camp H."/>
            <person name="Overmann J."/>
            <person name="Amann R."/>
            <person name="Jetten M.S.M."/>
            <person name="Mascher T."/>
            <person name="Medema M.H."/>
            <person name="Devos D.P."/>
            <person name="Kaster A.-K."/>
            <person name="Ovreas L."/>
            <person name="Rohde M."/>
            <person name="Galperin M.Y."/>
            <person name="Jogler C."/>
        </authorList>
    </citation>
    <scope>NUCLEOTIDE SEQUENCE [LARGE SCALE GENOMIC DNA]</scope>
    <source>
        <strain evidence="3 4">Spa11</strain>
    </source>
</reference>
<dbReference type="PANTHER" id="PTHR43581">
    <property type="entry name" value="ATP/GTP PHOSPHATASE"/>
    <property type="match status" value="1"/>
</dbReference>
<dbReference type="Pfam" id="PF13175">
    <property type="entry name" value="AAA_15"/>
    <property type="match status" value="2"/>
</dbReference>
<dbReference type="EMBL" id="CP036349">
    <property type="protein sequence ID" value="QDV73640.1"/>
    <property type="molecule type" value="Genomic_DNA"/>
</dbReference>